<evidence type="ECO:0000313" key="9">
    <source>
        <dbReference type="EMBL" id="KAK3374179.1"/>
    </source>
</evidence>
<organism evidence="9 10">
    <name type="scientific">Lasiosphaeria ovina</name>
    <dbReference type="NCBI Taxonomy" id="92902"/>
    <lineage>
        <taxon>Eukaryota</taxon>
        <taxon>Fungi</taxon>
        <taxon>Dikarya</taxon>
        <taxon>Ascomycota</taxon>
        <taxon>Pezizomycotina</taxon>
        <taxon>Sordariomycetes</taxon>
        <taxon>Sordariomycetidae</taxon>
        <taxon>Sordariales</taxon>
        <taxon>Lasiosphaeriaceae</taxon>
        <taxon>Lasiosphaeria</taxon>
    </lineage>
</organism>
<dbReference type="AlphaFoldDB" id="A0AAE0KCW8"/>
<evidence type="ECO:0000256" key="2">
    <source>
        <dbReference type="ARBA" id="ARBA00022692"/>
    </source>
</evidence>
<evidence type="ECO:0000256" key="1">
    <source>
        <dbReference type="ARBA" id="ARBA00004141"/>
    </source>
</evidence>
<protein>
    <recommendedName>
        <fullName evidence="8">Rhodopsin domain-containing protein</fullName>
    </recommendedName>
</protein>
<evidence type="ECO:0000256" key="7">
    <source>
        <dbReference type="SAM" id="Phobius"/>
    </source>
</evidence>
<feature type="compositionally biased region" description="Acidic residues" evidence="6">
    <location>
        <begin position="359"/>
        <end position="368"/>
    </location>
</feature>
<gene>
    <name evidence="9" type="ORF">B0T24DRAFT_528462</name>
</gene>
<dbReference type="PANTHER" id="PTHR33048">
    <property type="entry name" value="PTH11-LIKE INTEGRAL MEMBRANE PROTEIN (AFU_ORTHOLOGUE AFUA_5G11245)"/>
    <property type="match status" value="1"/>
</dbReference>
<evidence type="ECO:0000313" key="10">
    <source>
        <dbReference type="Proteomes" id="UP001287356"/>
    </source>
</evidence>
<dbReference type="Pfam" id="PF20684">
    <property type="entry name" value="Fung_rhodopsin"/>
    <property type="match status" value="1"/>
</dbReference>
<dbReference type="InterPro" id="IPR052337">
    <property type="entry name" value="SAT4-like"/>
</dbReference>
<comment type="similarity">
    <text evidence="5">Belongs to the SAT4 family.</text>
</comment>
<evidence type="ECO:0000256" key="3">
    <source>
        <dbReference type="ARBA" id="ARBA00022989"/>
    </source>
</evidence>
<sequence>MLLLVSNPAESYQANIIACAAITWAIGAIFVALRFYTRGRILHNVLGAEDWFILVALVFSGATSAGMIEQAVYGLGKHMLDINPAVMMPMARAGWYTILFYMMALLFTKVSILLLYIRILSYQHARYAVYAIMAVIVLTNGLWTMVTVVTACMPLRAFWDPAVPGAYCRPAAYWFANTGMHIGTDVLLYILPLPIIVNLHVRTRQKIALYSIFALGLLVCVISVVRLWELVEEYKRVDFTFDNVSISYLTCIEVNAAIACACCMTLKPFVARVFPRLFGGSRSDSAVAAAAGRRDAEAAAGSGRERGERGPPTIGSKPSRITAMPPQLQNQQKGQQRQYYPWPAAAAVHGRNDSHSQLLDDDDDDDDSILTGGSHNAGPDEKHSHGALDIDSPMMSPLSPPMQMPRELPAAYSSEKGDTSLGQPPS</sequence>
<dbReference type="Proteomes" id="UP001287356">
    <property type="component" value="Unassembled WGS sequence"/>
</dbReference>
<feature type="transmembrane region" description="Helical" evidence="7">
    <location>
        <begin position="129"/>
        <end position="151"/>
    </location>
</feature>
<feature type="compositionally biased region" description="Basic and acidic residues" evidence="6">
    <location>
        <begin position="296"/>
        <end position="309"/>
    </location>
</feature>
<evidence type="ECO:0000256" key="4">
    <source>
        <dbReference type="ARBA" id="ARBA00023136"/>
    </source>
</evidence>
<feature type="region of interest" description="Disordered" evidence="6">
    <location>
        <begin position="296"/>
        <end position="426"/>
    </location>
</feature>
<feature type="domain" description="Rhodopsin" evidence="8">
    <location>
        <begin position="33"/>
        <end position="271"/>
    </location>
</feature>
<feature type="transmembrane region" description="Helical" evidence="7">
    <location>
        <begin position="51"/>
        <end position="73"/>
    </location>
</feature>
<dbReference type="GO" id="GO:0016020">
    <property type="term" value="C:membrane"/>
    <property type="evidence" value="ECO:0007669"/>
    <property type="project" value="UniProtKB-SubCell"/>
</dbReference>
<feature type="transmembrane region" description="Helical" evidence="7">
    <location>
        <begin position="171"/>
        <end position="195"/>
    </location>
</feature>
<keyword evidence="10" id="KW-1185">Reference proteome</keyword>
<evidence type="ECO:0000259" key="8">
    <source>
        <dbReference type="Pfam" id="PF20684"/>
    </source>
</evidence>
<keyword evidence="3 7" id="KW-1133">Transmembrane helix</keyword>
<evidence type="ECO:0000256" key="5">
    <source>
        <dbReference type="ARBA" id="ARBA00038359"/>
    </source>
</evidence>
<comment type="caution">
    <text evidence="9">The sequence shown here is derived from an EMBL/GenBank/DDBJ whole genome shotgun (WGS) entry which is preliminary data.</text>
</comment>
<name>A0AAE0KCW8_9PEZI</name>
<accession>A0AAE0KCW8</accession>
<proteinExistence type="inferred from homology"/>
<dbReference type="EMBL" id="JAULSN010000004">
    <property type="protein sequence ID" value="KAK3374179.1"/>
    <property type="molecule type" value="Genomic_DNA"/>
</dbReference>
<dbReference type="PANTHER" id="PTHR33048:SF47">
    <property type="entry name" value="INTEGRAL MEMBRANE PROTEIN-RELATED"/>
    <property type="match status" value="1"/>
</dbReference>
<feature type="compositionally biased region" description="Basic and acidic residues" evidence="6">
    <location>
        <begin position="378"/>
        <end position="388"/>
    </location>
</feature>
<feature type="transmembrane region" description="Helical" evidence="7">
    <location>
        <begin position="93"/>
        <end position="117"/>
    </location>
</feature>
<keyword evidence="4 7" id="KW-0472">Membrane</keyword>
<feature type="transmembrane region" description="Helical" evidence="7">
    <location>
        <begin position="245"/>
        <end position="266"/>
    </location>
</feature>
<comment type="subcellular location">
    <subcellularLocation>
        <location evidence="1">Membrane</location>
        <topology evidence="1">Multi-pass membrane protein</topology>
    </subcellularLocation>
</comment>
<reference evidence="9" key="2">
    <citation type="submission" date="2023-06" db="EMBL/GenBank/DDBJ databases">
        <authorList>
            <consortium name="Lawrence Berkeley National Laboratory"/>
            <person name="Haridas S."/>
            <person name="Hensen N."/>
            <person name="Bonometti L."/>
            <person name="Westerberg I."/>
            <person name="Brannstrom I.O."/>
            <person name="Guillou S."/>
            <person name="Cros-Aarteil S."/>
            <person name="Calhoun S."/>
            <person name="Kuo A."/>
            <person name="Mondo S."/>
            <person name="Pangilinan J."/>
            <person name="Riley R."/>
            <person name="Labutti K."/>
            <person name="Andreopoulos B."/>
            <person name="Lipzen A."/>
            <person name="Chen C."/>
            <person name="Yanf M."/>
            <person name="Daum C."/>
            <person name="Ng V."/>
            <person name="Clum A."/>
            <person name="Steindorff A."/>
            <person name="Ohm R."/>
            <person name="Martin F."/>
            <person name="Silar P."/>
            <person name="Natvig D."/>
            <person name="Lalanne C."/>
            <person name="Gautier V."/>
            <person name="Ament-Velasquez S.L."/>
            <person name="Kruys A."/>
            <person name="Hutchinson M.I."/>
            <person name="Powell A.J."/>
            <person name="Barry K."/>
            <person name="Miller A.N."/>
            <person name="Grigoriev I.V."/>
            <person name="Debuchy R."/>
            <person name="Gladieux P."/>
            <person name="Thoren M.H."/>
            <person name="Johannesson H."/>
        </authorList>
    </citation>
    <scope>NUCLEOTIDE SEQUENCE</scope>
    <source>
        <strain evidence="9">CBS 958.72</strain>
    </source>
</reference>
<evidence type="ECO:0000256" key="6">
    <source>
        <dbReference type="SAM" id="MobiDB-lite"/>
    </source>
</evidence>
<feature type="transmembrane region" description="Helical" evidence="7">
    <location>
        <begin position="207"/>
        <end position="225"/>
    </location>
</feature>
<dbReference type="InterPro" id="IPR049326">
    <property type="entry name" value="Rhodopsin_dom_fungi"/>
</dbReference>
<reference evidence="9" key="1">
    <citation type="journal article" date="2023" name="Mol. Phylogenet. Evol.">
        <title>Genome-scale phylogeny and comparative genomics of the fungal order Sordariales.</title>
        <authorList>
            <person name="Hensen N."/>
            <person name="Bonometti L."/>
            <person name="Westerberg I."/>
            <person name="Brannstrom I.O."/>
            <person name="Guillou S."/>
            <person name="Cros-Aarteil S."/>
            <person name="Calhoun S."/>
            <person name="Haridas S."/>
            <person name="Kuo A."/>
            <person name="Mondo S."/>
            <person name="Pangilinan J."/>
            <person name="Riley R."/>
            <person name="LaButti K."/>
            <person name="Andreopoulos B."/>
            <person name="Lipzen A."/>
            <person name="Chen C."/>
            <person name="Yan M."/>
            <person name="Daum C."/>
            <person name="Ng V."/>
            <person name="Clum A."/>
            <person name="Steindorff A."/>
            <person name="Ohm R.A."/>
            <person name="Martin F."/>
            <person name="Silar P."/>
            <person name="Natvig D.O."/>
            <person name="Lalanne C."/>
            <person name="Gautier V."/>
            <person name="Ament-Velasquez S.L."/>
            <person name="Kruys A."/>
            <person name="Hutchinson M.I."/>
            <person name="Powell A.J."/>
            <person name="Barry K."/>
            <person name="Miller A.N."/>
            <person name="Grigoriev I.V."/>
            <person name="Debuchy R."/>
            <person name="Gladieux P."/>
            <person name="Hiltunen Thoren M."/>
            <person name="Johannesson H."/>
        </authorList>
    </citation>
    <scope>NUCLEOTIDE SEQUENCE</scope>
    <source>
        <strain evidence="9">CBS 958.72</strain>
    </source>
</reference>
<feature type="compositionally biased region" description="Low complexity" evidence="6">
    <location>
        <begin position="327"/>
        <end position="338"/>
    </location>
</feature>
<keyword evidence="2 7" id="KW-0812">Transmembrane</keyword>
<feature type="transmembrane region" description="Helical" evidence="7">
    <location>
        <begin position="12"/>
        <end position="31"/>
    </location>
</feature>